<organism evidence="8">
    <name type="scientific">freshwater metagenome</name>
    <dbReference type="NCBI Taxonomy" id="449393"/>
    <lineage>
        <taxon>unclassified sequences</taxon>
        <taxon>metagenomes</taxon>
        <taxon>ecological metagenomes</taxon>
    </lineage>
</organism>
<dbReference type="PANTHER" id="PTHR42718">
    <property type="entry name" value="MAJOR FACILITATOR SUPERFAMILY MULTIDRUG TRANSPORTER MFSC"/>
    <property type="match status" value="1"/>
</dbReference>
<evidence type="ECO:0000256" key="6">
    <source>
        <dbReference type="SAM" id="Phobius"/>
    </source>
</evidence>
<dbReference type="SUPFAM" id="SSF103473">
    <property type="entry name" value="MFS general substrate transporter"/>
    <property type="match status" value="1"/>
</dbReference>
<keyword evidence="5 6" id="KW-0472">Membrane</keyword>
<dbReference type="PANTHER" id="PTHR42718:SF9">
    <property type="entry name" value="MAJOR FACILITATOR SUPERFAMILY MULTIDRUG TRANSPORTER MFSC"/>
    <property type="match status" value="1"/>
</dbReference>
<feature type="transmembrane region" description="Helical" evidence="6">
    <location>
        <begin position="63"/>
        <end position="85"/>
    </location>
</feature>
<dbReference type="Pfam" id="PF07690">
    <property type="entry name" value="MFS_1"/>
    <property type="match status" value="1"/>
</dbReference>
<dbReference type="PROSITE" id="PS50850">
    <property type="entry name" value="MFS"/>
    <property type="match status" value="1"/>
</dbReference>
<accession>A0A6J7ECH0</accession>
<protein>
    <submittedName>
        <fullName evidence="8">Unannotated protein</fullName>
    </submittedName>
</protein>
<gene>
    <name evidence="8" type="ORF">UFOPK3304_01635</name>
</gene>
<evidence type="ECO:0000256" key="1">
    <source>
        <dbReference type="ARBA" id="ARBA00004141"/>
    </source>
</evidence>
<feature type="transmembrane region" description="Helical" evidence="6">
    <location>
        <begin position="39"/>
        <end position="57"/>
    </location>
</feature>
<dbReference type="InterPro" id="IPR011701">
    <property type="entry name" value="MFS"/>
</dbReference>
<sequence length="163" mass="16517">MLHYDHSKISFVVIARPLTFAIVAPLASLITIRIGERAMGMAGGLCVVASMLSFGIVGPGTGLMLMLFALGLSGAGIGMASPAMTSLVANAVNENDLGVAGAMQQLMTQMGAVFGSVVMTTVQQGVGGGEPTPASYRAAFHVAAGVACVAIFTASRVRSTPRT</sequence>
<feature type="transmembrane region" description="Helical" evidence="6">
    <location>
        <begin position="138"/>
        <end position="157"/>
    </location>
</feature>
<feature type="domain" description="Major facilitator superfamily (MFS) profile" evidence="7">
    <location>
        <begin position="1"/>
        <end position="163"/>
    </location>
</feature>
<feature type="transmembrane region" description="Helical" evidence="6">
    <location>
        <begin position="12"/>
        <end position="32"/>
    </location>
</feature>
<evidence type="ECO:0000313" key="8">
    <source>
        <dbReference type="EMBL" id="CAB4880887.1"/>
    </source>
</evidence>
<evidence type="ECO:0000256" key="3">
    <source>
        <dbReference type="ARBA" id="ARBA00022692"/>
    </source>
</evidence>
<keyword evidence="2" id="KW-0813">Transport</keyword>
<dbReference type="GO" id="GO:0022857">
    <property type="term" value="F:transmembrane transporter activity"/>
    <property type="evidence" value="ECO:0007669"/>
    <property type="project" value="InterPro"/>
</dbReference>
<dbReference type="Gene3D" id="1.20.1250.20">
    <property type="entry name" value="MFS general substrate transporter like domains"/>
    <property type="match status" value="1"/>
</dbReference>
<dbReference type="EMBL" id="CAFBLJ010000121">
    <property type="protein sequence ID" value="CAB4880887.1"/>
    <property type="molecule type" value="Genomic_DNA"/>
</dbReference>
<reference evidence="8" key="1">
    <citation type="submission" date="2020-05" db="EMBL/GenBank/DDBJ databases">
        <authorList>
            <person name="Chiriac C."/>
            <person name="Salcher M."/>
            <person name="Ghai R."/>
            <person name="Kavagutti S V."/>
        </authorList>
    </citation>
    <scope>NUCLEOTIDE SEQUENCE</scope>
</reference>
<dbReference type="AlphaFoldDB" id="A0A6J7ECH0"/>
<evidence type="ECO:0000256" key="2">
    <source>
        <dbReference type="ARBA" id="ARBA00022448"/>
    </source>
</evidence>
<evidence type="ECO:0000259" key="7">
    <source>
        <dbReference type="PROSITE" id="PS50850"/>
    </source>
</evidence>
<keyword evidence="3 6" id="KW-0812">Transmembrane</keyword>
<evidence type="ECO:0000256" key="5">
    <source>
        <dbReference type="ARBA" id="ARBA00023136"/>
    </source>
</evidence>
<dbReference type="InterPro" id="IPR036259">
    <property type="entry name" value="MFS_trans_sf"/>
</dbReference>
<comment type="subcellular location">
    <subcellularLocation>
        <location evidence="1">Membrane</location>
        <topology evidence="1">Multi-pass membrane protein</topology>
    </subcellularLocation>
</comment>
<dbReference type="GO" id="GO:0016020">
    <property type="term" value="C:membrane"/>
    <property type="evidence" value="ECO:0007669"/>
    <property type="project" value="UniProtKB-SubCell"/>
</dbReference>
<evidence type="ECO:0000256" key="4">
    <source>
        <dbReference type="ARBA" id="ARBA00022989"/>
    </source>
</evidence>
<proteinExistence type="predicted"/>
<keyword evidence="4 6" id="KW-1133">Transmembrane helix</keyword>
<dbReference type="InterPro" id="IPR020846">
    <property type="entry name" value="MFS_dom"/>
</dbReference>
<name>A0A6J7ECH0_9ZZZZ</name>